<dbReference type="SUPFAM" id="SSF54556">
    <property type="entry name" value="Chitinase insertion domain"/>
    <property type="match status" value="1"/>
</dbReference>
<dbReference type="PROSITE" id="PS01095">
    <property type="entry name" value="GH18_1"/>
    <property type="match status" value="1"/>
</dbReference>
<accession>A0A4D6KBK7</accession>
<dbReference type="Proteomes" id="UP000297053">
    <property type="component" value="Chromosome"/>
</dbReference>
<feature type="region of interest" description="Disordered" evidence="6">
    <location>
        <begin position="521"/>
        <end position="548"/>
    </location>
</feature>
<dbReference type="InterPro" id="IPR001579">
    <property type="entry name" value="Glyco_hydro_18_chit_AS"/>
</dbReference>
<dbReference type="PANTHER" id="PTHR11177:SF317">
    <property type="entry name" value="CHITINASE 12-RELATED"/>
    <property type="match status" value="1"/>
</dbReference>
<keyword evidence="5" id="KW-0326">Glycosidase</keyword>
<dbReference type="GO" id="GO:0004553">
    <property type="term" value="F:hydrolase activity, hydrolyzing O-glycosyl compounds"/>
    <property type="evidence" value="ECO:0007669"/>
    <property type="project" value="InterPro"/>
</dbReference>
<dbReference type="RefSeq" id="WP_015763869.1">
    <property type="nucleotide sequence ID" value="NZ_CP039375.1"/>
</dbReference>
<reference evidence="9 10" key="1">
    <citation type="submission" date="2019-04" db="EMBL/GenBank/DDBJ databases">
        <title>Complete genome sequence of Arthrobacter sp. ZXY-2 associated with effective atrazine degradation and salt adaptation.</title>
        <authorList>
            <person name="Zhao X."/>
        </authorList>
    </citation>
    <scope>NUCLEOTIDE SEQUENCE [LARGE SCALE GENOMIC DNA]</scope>
    <source>
        <strain evidence="10">ZP60</strain>
    </source>
</reference>
<dbReference type="InterPro" id="IPR003610">
    <property type="entry name" value="CBM5/12"/>
</dbReference>
<feature type="domain" description="PKD" evidence="7">
    <location>
        <begin position="153"/>
        <end position="231"/>
    </location>
</feature>
<feature type="region of interest" description="Disordered" evidence="6">
    <location>
        <begin position="69"/>
        <end position="100"/>
    </location>
</feature>
<dbReference type="PROSITE" id="PS50093">
    <property type="entry name" value="PKD"/>
    <property type="match status" value="1"/>
</dbReference>
<dbReference type="Pfam" id="PF18911">
    <property type="entry name" value="PKD_4"/>
    <property type="match status" value="1"/>
</dbReference>
<dbReference type="KEGG" id="halz:E5139_01885"/>
<dbReference type="GeneID" id="42177648"/>
<dbReference type="SUPFAM" id="SSF51055">
    <property type="entry name" value="Carbohydrate binding domain"/>
    <property type="match status" value="2"/>
</dbReference>
<dbReference type="InterPro" id="IPR011583">
    <property type="entry name" value="Chitinase_II/V-like_cat"/>
</dbReference>
<dbReference type="InterPro" id="IPR022409">
    <property type="entry name" value="PKD/Chitinase_dom"/>
</dbReference>
<dbReference type="InterPro" id="IPR017853">
    <property type="entry name" value="GH"/>
</dbReference>
<evidence type="ECO:0000313" key="9">
    <source>
        <dbReference type="EMBL" id="QCD64449.1"/>
    </source>
</evidence>
<dbReference type="Gene3D" id="3.20.20.80">
    <property type="entry name" value="Glycosidases"/>
    <property type="match status" value="1"/>
</dbReference>
<evidence type="ECO:0000256" key="4">
    <source>
        <dbReference type="ARBA" id="ARBA00023277"/>
    </source>
</evidence>
<dbReference type="Pfam" id="PF00704">
    <property type="entry name" value="Glyco_hydro_18"/>
    <property type="match status" value="1"/>
</dbReference>
<dbReference type="SMART" id="SM00495">
    <property type="entry name" value="ChtBD3"/>
    <property type="match status" value="2"/>
</dbReference>
<keyword evidence="3" id="KW-0624">Polysaccharide degradation</keyword>
<gene>
    <name evidence="9" type="ORF">E5139_01885</name>
</gene>
<dbReference type="InterPro" id="IPR036573">
    <property type="entry name" value="CBM_sf_5/12"/>
</dbReference>
<dbReference type="Pfam" id="PF02839">
    <property type="entry name" value="CBM_5_12"/>
    <property type="match status" value="2"/>
</dbReference>
<dbReference type="PANTHER" id="PTHR11177">
    <property type="entry name" value="CHITINASE"/>
    <property type="match status" value="1"/>
</dbReference>
<dbReference type="CDD" id="cd00146">
    <property type="entry name" value="PKD"/>
    <property type="match status" value="1"/>
</dbReference>
<feature type="domain" description="GH18" evidence="8">
    <location>
        <begin position="242"/>
        <end position="657"/>
    </location>
</feature>
<dbReference type="PROSITE" id="PS51910">
    <property type="entry name" value="GH18_2"/>
    <property type="match status" value="1"/>
</dbReference>
<dbReference type="SMART" id="SM00636">
    <property type="entry name" value="Glyco_18"/>
    <property type="match status" value="1"/>
</dbReference>
<dbReference type="InterPro" id="IPR013783">
    <property type="entry name" value="Ig-like_fold"/>
</dbReference>
<dbReference type="EMBL" id="CP039375">
    <property type="protein sequence ID" value="QCD64449.1"/>
    <property type="molecule type" value="Genomic_DNA"/>
</dbReference>
<dbReference type="AlphaFoldDB" id="A0A4D6KBK7"/>
<protein>
    <submittedName>
        <fullName evidence="9">PKD domain-containing protein</fullName>
    </submittedName>
</protein>
<proteinExistence type="inferred from homology"/>
<dbReference type="Gene3D" id="2.10.10.20">
    <property type="entry name" value="Carbohydrate-binding module superfamily 5/12"/>
    <property type="match status" value="2"/>
</dbReference>
<keyword evidence="2" id="KW-0378">Hydrolase</keyword>
<dbReference type="GO" id="GO:0005975">
    <property type="term" value="P:carbohydrate metabolic process"/>
    <property type="evidence" value="ECO:0007669"/>
    <property type="project" value="InterPro"/>
</dbReference>
<dbReference type="OMA" id="WMGNFTA"/>
<dbReference type="CDD" id="cd12215">
    <property type="entry name" value="ChiC_BD"/>
    <property type="match status" value="2"/>
</dbReference>
<name>A0A4D6KBK7_9EURY</name>
<comment type="similarity">
    <text evidence="1">Belongs to the glycosyl hydrolase 18 family. Chitinase class II subfamily.</text>
</comment>
<dbReference type="SMART" id="SM00089">
    <property type="entry name" value="PKD"/>
    <property type="match status" value="1"/>
</dbReference>
<feature type="compositionally biased region" description="Acidic residues" evidence="6">
    <location>
        <begin position="524"/>
        <end position="534"/>
    </location>
</feature>
<dbReference type="Gene3D" id="3.10.50.10">
    <property type="match status" value="1"/>
</dbReference>
<dbReference type="SUPFAM" id="SSF51445">
    <property type="entry name" value="(Trans)glycosidases"/>
    <property type="match status" value="1"/>
</dbReference>
<dbReference type="GO" id="GO:0005576">
    <property type="term" value="C:extracellular region"/>
    <property type="evidence" value="ECO:0007669"/>
    <property type="project" value="InterPro"/>
</dbReference>
<dbReference type="GO" id="GO:0008061">
    <property type="term" value="F:chitin binding"/>
    <property type="evidence" value="ECO:0007669"/>
    <property type="project" value="InterPro"/>
</dbReference>
<evidence type="ECO:0000256" key="5">
    <source>
        <dbReference type="ARBA" id="ARBA00023295"/>
    </source>
</evidence>
<keyword evidence="4" id="KW-0119">Carbohydrate metabolism</keyword>
<organism evidence="9 10">
    <name type="scientific">Halomicrobium mukohataei</name>
    <dbReference type="NCBI Taxonomy" id="57705"/>
    <lineage>
        <taxon>Archaea</taxon>
        <taxon>Methanobacteriati</taxon>
        <taxon>Methanobacteriota</taxon>
        <taxon>Stenosarchaea group</taxon>
        <taxon>Halobacteria</taxon>
        <taxon>Halobacteriales</taxon>
        <taxon>Haloarculaceae</taxon>
        <taxon>Halomicrobium</taxon>
    </lineage>
</organism>
<dbReference type="InterPro" id="IPR050314">
    <property type="entry name" value="Glycosyl_Hydrlase_18"/>
</dbReference>
<keyword evidence="3" id="KW-0146">Chitin degradation</keyword>
<dbReference type="InterPro" id="IPR000601">
    <property type="entry name" value="PKD_dom"/>
</dbReference>
<evidence type="ECO:0000256" key="2">
    <source>
        <dbReference type="ARBA" id="ARBA00022801"/>
    </source>
</evidence>
<dbReference type="InterPro" id="IPR035986">
    <property type="entry name" value="PKD_dom_sf"/>
</dbReference>
<dbReference type="InterPro" id="IPR001223">
    <property type="entry name" value="Glyco_hydro18_cat"/>
</dbReference>
<dbReference type="SUPFAM" id="SSF49299">
    <property type="entry name" value="PKD domain"/>
    <property type="match status" value="1"/>
</dbReference>
<dbReference type="GO" id="GO:0030246">
    <property type="term" value="F:carbohydrate binding"/>
    <property type="evidence" value="ECO:0007669"/>
    <property type="project" value="InterPro"/>
</dbReference>
<evidence type="ECO:0000256" key="3">
    <source>
        <dbReference type="ARBA" id="ARBA00023024"/>
    </source>
</evidence>
<dbReference type="SMR" id="A0A4D6KBK7"/>
<dbReference type="GO" id="GO:0006032">
    <property type="term" value="P:chitin catabolic process"/>
    <property type="evidence" value="ECO:0007669"/>
    <property type="project" value="UniProtKB-KW"/>
</dbReference>
<evidence type="ECO:0000259" key="7">
    <source>
        <dbReference type="PROSITE" id="PS50093"/>
    </source>
</evidence>
<evidence type="ECO:0000259" key="8">
    <source>
        <dbReference type="PROSITE" id="PS51910"/>
    </source>
</evidence>
<dbReference type="InterPro" id="IPR029070">
    <property type="entry name" value="Chitinase_insertion_sf"/>
</dbReference>
<reference evidence="9 10" key="2">
    <citation type="submission" date="2019-04" db="EMBL/GenBank/DDBJ databases">
        <authorList>
            <person name="Yang S."/>
            <person name="Wei W."/>
        </authorList>
    </citation>
    <scope>NUCLEOTIDE SEQUENCE [LARGE SCALE GENOMIC DNA]</scope>
    <source>
        <strain evidence="10">ZP60</strain>
    </source>
</reference>
<evidence type="ECO:0000313" key="10">
    <source>
        <dbReference type="Proteomes" id="UP000297053"/>
    </source>
</evidence>
<evidence type="ECO:0000256" key="6">
    <source>
        <dbReference type="SAM" id="MobiDB-lite"/>
    </source>
</evidence>
<dbReference type="Gene3D" id="2.60.40.10">
    <property type="entry name" value="Immunoglobulins"/>
    <property type="match status" value="1"/>
</dbReference>
<evidence type="ECO:0000256" key="1">
    <source>
        <dbReference type="ARBA" id="ARBA00009121"/>
    </source>
</evidence>
<sequence length="657" mass="71617">MQRRNYLQSLSALAGLAGVSAVTAQEEYPAYDSSATYNGGDRVVYEGYIWEAQWWTKGTAPSADKAVWEKVGPADGGGGDDGGSDDGGSSDIPAYDSSATYTGGDQVTYDGFVWEAEWWTKGTEPSESANVWTKVRAVDDGDNGGDDGGSSDLNAVIDASATRVDVGEDVTLDASGSEGDIESYEWMVGDQGPISGVENTVTLDEEGTYEVTLTVTDADGNEATATRSVFVGTAGGTQPGDKRVVAYYRQWAQYDREYTPSDMPLDNITHVQYAFARPEEDGSVNLVGDSHGQQAFWDQNTDWRDAPGGKSIAELAEENEDTKFTLSIGGWGDSEYFSYAAETEENRQRFADQCAEWVDRGNLDGIDIDWEFPHGGGCQGDGGEACNKENVERPEIDIPNFTKLCQAVRDRLDEKAAEEGREEPYEVTAAVNADPEAMADYEHEALSDILDFILVMTFDYAGIWSEYTRHHAPLKENPDNPFEKSDSWNASYALSWFEQQGWSPDQLNMAVPFYGRSWSNVNDPDGEGNGEDDGLFQKFDGEDGNASGDGSFGTIGGIYEYYDLAGGSRGGSSIIDGDDYETYIDEDAMTAYSYNPDKGGGYNKASGEMISHDTVETMEMKAQWLRDSPYGGTMLWAIGGDTKDGELISTLWNTLNE</sequence>